<sequence>MESNIFLYSLISVVAVSLISLIALVFLSISKSRLKRITFFLVSLAAGTLVGDAFIHLIPEATEVLGANQTALLVLGGIVFFFILEKILLWHHDHHTSHEHCDHRIGQMNLIGDGLHNLIDGILIGASYLVSIPLGVATTIAVFLHEIPQEVGDFGVLIHSGYTRRQALFWNFISGLVAVAGLILTVLIGQEVTAFAEYVVPLAAGSFIYIGLTDLIPELNQGRKNGIKLATFQLIGLVLGMGIMQALSIFE</sequence>
<evidence type="ECO:0000256" key="2">
    <source>
        <dbReference type="ARBA" id="ARBA00022692"/>
    </source>
</evidence>
<feature type="transmembrane region" description="Helical" evidence="5">
    <location>
        <begin position="229"/>
        <end position="250"/>
    </location>
</feature>
<feature type="transmembrane region" description="Helical" evidence="5">
    <location>
        <begin position="168"/>
        <end position="189"/>
    </location>
</feature>
<dbReference type="PANTHER" id="PTHR12191:SF37">
    <property type="entry name" value="ZINC TRANSPORTER FOI"/>
    <property type="match status" value="1"/>
</dbReference>
<dbReference type="InterPro" id="IPR050799">
    <property type="entry name" value="ZIP_Transporter"/>
</dbReference>
<feature type="transmembrane region" description="Helical" evidence="5">
    <location>
        <begin position="6"/>
        <end position="27"/>
    </location>
</feature>
<proteinExistence type="predicted"/>
<reference evidence="6 7" key="1">
    <citation type="submission" date="2017-09" db="EMBL/GenBank/DDBJ databases">
        <title>Depth-based differentiation of microbial function through sediment-hosted aquifers and enrichment of novel symbionts in the deep terrestrial subsurface.</title>
        <authorList>
            <person name="Probst A.J."/>
            <person name="Ladd B."/>
            <person name="Jarett J.K."/>
            <person name="Geller-Mcgrath D.E."/>
            <person name="Sieber C.M."/>
            <person name="Emerson J.B."/>
            <person name="Anantharaman K."/>
            <person name="Thomas B.C."/>
            <person name="Malmstrom R."/>
            <person name="Stieglmeier M."/>
            <person name="Klingl A."/>
            <person name="Woyke T."/>
            <person name="Ryan C.M."/>
            <person name="Banfield J.F."/>
        </authorList>
    </citation>
    <scope>NUCLEOTIDE SEQUENCE [LARGE SCALE GENOMIC DNA]</scope>
    <source>
        <strain evidence="6">CG10_big_fil_rev_8_21_14_0_10_46_23</strain>
    </source>
</reference>
<gene>
    <name evidence="6" type="ORF">COV31_01125</name>
</gene>
<dbReference type="InterPro" id="IPR003689">
    <property type="entry name" value="ZIP"/>
</dbReference>
<keyword evidence="3 5" id="KW-1133">Transmembrane helix</keyword>
<dbReference type="GO" id="GO:0030003">
    <property type="term" value="P:intracellular monoatomic cation homeostasis"/>
    <property type="evidence" value="ECO:0007669"/>
    <property type="project" value="TreeGrafter"/>
</dbReference>
<dbReference type="PANTHER" id="PTHR12191">
    <property type="entry name" value="SOLUTE CARRIER FAMILY 39"/>
    <property type="match status" value="1"/>
</dbReference>
<organism evidence="6 7">
    <name type="scientific">Candidatus Yanofskybacteria bacterium CG10_big_fil_rev_8_21_14_0_10_46_23</name>
    <dbReference type="NCBI Taxonomy" id="1975098"/>
    <lineage>
        <taxon>Bacteria</taxon>
        <taxon>Candidatus Yanofskyibacteriota</taxon>
    </lineage>
</organism>
<name>A0A2H0R4L0_9BACT</name>
<dbReference type="AlphaFoldDB" id="A0A2H0R4L0"/>
<evidence type="ECO:0000313" key="6">
    <source>
        <dbReference type="EMBL" id="PIR41459.1"/>
    </source>
</evidence>
<protein>
    <submittedName>
        <fullName evidence="6">ZIP family metal transporter</fullName>
    </submittedName>
</protein>
<comment type="caution">
    <text evidence="6">The sequence shown here is derived from an EMBL/GenBank/DDBJ whole genome shotgun (WGS) entry which is preliminary data.</text>
</comment>
<comment type="subcellular location">
    <subcellularLocation>
        <location evidence="1">Membrane</location>
        <topology evidence="1">Multi-pass membrane protein</topology>
    </subcellularLocation>
</comment>
<feature type="transmembrane region" description="Helical" evidence="5">
    <location>
        <begin position="195"/>
        <end position="217"/>
    </location>
</feature>
<dbReference type="GO" id="GO:0005385">
    <property type="term" value="F:zinc ion transmembrane transporter activity"/>
    <property type="evidence" value="ECO:0007669"/>
    <property type="project" value="TreeGrafter"/>
</dbReference>
<feature type="transmembrane region" description="Helical" evidence="5">
    <location>
        <begin position="39"/>
        <end position="58"/>
    </location>
</feature>
<keyword evidence="2 5" id="KW-0812">Transmembrane</keyword>
<evidence type="ECO:0000313" key="7">
    <source>
        <dbReference type="Proteomes" id="UP000230232"/>
    </source>
</evidence>
<accession>A0A2H0R4L0</accession>
<dbReference type="Proteomes" id="UP000230232">
    <property type="component" value="Unassembled WGS sequence"/>
</dbReference>
<dbReference type="EMBL" id="PCXO01000005">
    <property type="protein sequence ID" value="PIR41459.1"/>
    <property type="molecule type" value="Genomic_DNA"/>
</dbReference>
<evidence type="ECO:0000256" key="3">
    <source>
        <dbReference type="ARBA" id="ARBA00022989"/>
    </source>
</evidence>
<keyword evidence="4 5" id="KW-0472">Membrane</keyword>
<evidence type="ECO:0000256" key="5">
    <source>
        <dbReference type="SAM" id="Phobius"/>
    </source>
</evidence>
<dbReference type="GO" id="GO:0071578">
    <property type="term" value="P:zinc ion import across plasma membrane"/>
    <property type="evidence" value="ECO:0007669"/>
    <property type="project" value="TreeGrafter"/>
</dbReference>
<dbReference type="GO" id="GO:0140410">
    <property type="term" value="F:monoatomic cation:bicarbonate symporter activity"/>
    <property type="evidence" value="ECO:0007669"/>
    <property type="project" value="TreeGrafter"/>
</dbReference>
<dbReference type="GO" id="GO:0005886">
    <property type="term" value="C:plasma membrane"/>
    <property type="evidence" value="ECO:0007669"/>
    <property type="project" value="TreeGrafter"/>
</dbReference>
<evidence type="ECO:0000256" key="4">
    <source>
        <dbReference type="ARBA" id="ARBA00023136"/>
    </source>
</evidence>
<evidence type="ECO:0000256" key="1">
    <source>
        <dbReference type="ARBA" id="ARBA00004141"/>
    </source>
</evidence>
<dbReference type="Pfam" id="PF02535">
    <property type="entry name" value="Zip"/>
    <property type="match status" value="1"/>
</dbReference>
<feature type="transmembrane region" description="Helical" evidence="5">
    <location>
        <begin position="64"/>
        <end position="84"/>
    </location>
</feature>